<feature type="compositionally biased region" description="Basic and acidic residues" evidence="1">
    <location>
        <begin position="63"/>
        <end position="73"/>
    </location>
</feature>
<evidence type="ECO:0000313" key="2">
    <source>
        <dbReference type="EMBL" id="RDH16019.1"/>
    </source>
</evidence>
<dbReference type="AlphaFoldDB" id="A0A370BR82"/>
<gene>
    <name evidence="2" type="ORF">M747DRAFT_299068</name>
</gene>
<sequence length="73" mass="8008">MGISQDKRITMRTAILETLKQGRFSSLLGLMAFSLRRHGGGNVADPHSLNRSLAASSSQQIRRLHDLHGDAHS</sequence>
<organism evidence="2 3">
    <name type="scientific">Aspergillus niger ATCC 13496</name>
    <dbReference type="NCBI Taxonomy" id="1353008"/>
    <lineage>
        <taxon>Eukaryota</taxon>
        <taxon>Fungi</taxon>
        <taxon>Dikarya</taxon>
        <taxon>Ascomycota</taxon>
        <taxon>Pezizomycotina</taxon>
        <taxon>Eurotiomycetes</taxon>
        <taxon>Eurotiomycetidae</taxon>
        <taxon>Eurotiales</taxon>
        <taxon>Aspergillaceae</taxon>
        <taxon>Aspergillus</taxon>
        <taxon>Aspergillus subgen. Circumdati</taxon>
    </lineage>
</organism>
<reference evidence="2 3" key="1">
    <citation type="submission" date="2018-07" db="EMBL/GenBank/DDBJ databases">
        <title>Section-level genome sequencing of Aspergillus section Nigri to investigate inter- and intra-species variation.</title>
        <authorList>
            <consortium name="DOE Joint Genome Institute"/>
            <person name="Vesth T.C."/>
            <person name="Nybo J.L."/>
            <person name="Theobald S."/>
            <person name="Frisvad J.C."/>
            <person name="Larsen T.O."/>
            <person name="Nielsen K.F."/>
            <person name="Hoof J.B."/>
            <person name="Brandl J."/>
            <person name="Salamov A."/>
            <person name="Riley R."/>
            <person name="Gladden J.M."/>
            <person name="Phatale P."/>
            <person name="Nielsen M.T."/>
            <person name="Lyhne E.K."/>
            <person name="Kogle M.E."/>
            <person name="Strasser K."/>
            <person name="McDonnell E."/>
            <person name="Barry K."/>
            <person name="Clum A."/>
            <person name="Chen C."/>
            <person name="Nolan M."/>
            <person name="Sandor L."/>
            <person name="Kuo A."/>
            <person name="Lipzen A."/>
            <person name="Hainaut M."/>
            <person name="Drula E."/>
            <person name="Tsang A."/>
            <person name="Magnuson J.K."/>
            <person name="Henrissat B."/>
            <person name="Wiebenga A."/>
            <person name="Simmons B.A."/>
            <person name="Makela M.R."/>
            <person name="De vries R.P."/>
            <person name="Grigoriev I.V."/>
            <person name="Mortensen U.H."/>
            <person name="Baker S.E."/>
            <person name="Andersen M.R."/>
        </authorList>
    </citation>
    <scope>NUCLEOTIDE SEQUENCE [LARGE SCALE GENOMIC DNA]</scope>
    <source>
        <strain evidence="2 3">ATCC 13496</strain>
    </source>
</reference>
<name>A0A370BR82_ASPNG</name>
<dbReference type="EMBL" id="KZ851943">
    <property type="protein sequence ID" value="RDH16019.1"/>
    <property type="molecule type" value="Genomic_DNA"/>
</dbReference>
<proteinExistence type="predicted"/>
<accession>A0A370BR82</accession>
<dbReference type="VEuPathDB" id="FungiDB:M747DRAFT_299068"/>
<protein>
    <submittedName>
        <fullName evidence="2">Uncharacterized protein</fullName>
    </submittedName>
</protein>
<feature type="compositionally biased region" description="Polar residues" evidence="1">
    <location>
        <begin position="49"/>
        <end position="61"/>
    </location>
</feature>
<feature type="region of interest" description="Disordered" evidence="1">
    <location>
        <begin position="41"/>
        <end position="73"/>
    </location>
</feature>
<evidence type="ECO:0000256" key="1">
    <source>
        <dbReference type="SAM" id="MobiDB-lite"/>
    </source>
</evidence>
<evidence type="ECO:0000313" key="3">
    <source>
        <dbReference type="Proteomes" id="UP000253845"/>
    </source>
</evidence>
<dbReference type="Proteomes" id="UP000253845">
    <property type="component" value="Unassembled WGS sequence"/>
</dbReference>